<dbReference type="InterPro" id="IPR050309">
    <property type="entry name" value="Type-B_Carboxylest/Lipase"/>
</dbReference>
<dbReference type="InterPro" id="IPR019819">
    <property type="entry name" value="Carboxylesterase_B_CS"/>
</dbReference>
<dbReference type="EMBL" id="MCFK01002573">
    <property type="protein sequence ID" value="RKF63413.1"/>
    <property type="molecule type" value="Genomic_DNA"/>
</dbReference>
<dbReference type="InterPro" id="IPR002018">
    <property type="entry name" value="CarbesteraseB"/>
</dbReference>
<gene>
    <name evidence="3" type="ORF">OnM2_025124</name>
</gene>
<keyword evidence="4" id="KW-1185">Reference proteome</keyword>
<feature type="chain" id="PRO_5019147406" evidence="1">
    <location>
        <begin position="21"/>
        <end position="386"/>
    </location>
</feature>
<organism evidence="3 4">
    <name type="scientific">Erysiphe neolycopersici</name>
    <dbReference type="NCBI Taxonomy" id="212602"/>
    <lineage>
        <taxon>Eukaryota</taxon>
        <taxon>Fungi</taxon>
        <taxon>Dikarya</taxon>
        <taxon>Ascomycota</taxon>
        <taxon>Pezizomycotina</taxon>
        <taxon>Leotiomycetes</taxon>
        <taxon>Erysiphales</taxon>
        <taxon>Erysiphaceae</taxon>
        <taxon>Erysiphe</taxon>
    </lineage>
</organism>
<keyword evidence="1" id="KW-0732">Signal</keyword>
<comment type="caution">
    <text evidence="3">The sequence shown here is derived from an EMBL/GenBank/DDBJ whole genome shotgun (WGS) entry which is preliminary data.</text>
</comment>
<dbReference type="AlphaFoldDB" id="A0A420I155"/>
<dbReference type="OrthoDB" id="408631at2759"/>
<dbReference type="InterPro" id="IPR029058">
    <property type="entry name" value="AB_hydrolase_fold"/>
</dbReference>
<dbReference type="STRING" id="212602.A0A420I155"/>
<feature type="signal peptide" evidence="1">
    <location>
        <begin position="1"/>
        <end position="20"/>
    </location>
</feature>
<accession>A0A420I155</accession>
<feature type="domain" description="Carboxylesterase type B" evidence="2">
    <location>
        <begin position="95"/>
        <end position="267"/>
    </location>
</feature>
<dbReference type="Gene3D" id="3.40.50.1820">
    <property type="entry name" value="alpha/beta hydrolase"/>
    <property type="match status" value="1"/>
</dbReference>
<dbReference type="SUPFAM" id="SSF53474">
    <property type="entry name" value="alpha/beta-Hydrolases"/>
    <property type="match status" value="1"/>
</dbReference>
<dbReference type="PANTHER" id="PTHR11559">
    <property type="entry name" value="CARBOXYLESTERASE"/>
    <property type="match status" value="1"/>
</dbReference>
<reference evidence="3 4" key="1">
    <citation type="journal article" date="2018" name="BMC Genomics">
        <title>Comparative genome analyses reveal sequence features reflecting distinct modes of host-adaptation between dicot and monocot powdery mildew.</title>
        <authorList>
            <person name="Wu Y."/>
            <person name="Ma X."/>
            <person name="Pan Z."/>
            <person name="Kale S.D."/>
            <person name="Song Y."/>
            <person name="King H."/>
            <person name="Zhang Q."/>
            <person name="Presley C."/>
            <person name="Deng X."/>
            <person name="Wei C.I."/>
            <person name="Xiao S."/>
        </authorList>
    </citation>
    <scope>NUCLEOTIDE SEQUENCE [LARGE SCALE GENOMIC DNA]</scope>
    <source>
        <strain evidence="3">UMSG2</strain>
    </source>
</reference>
<evidence type="ECO:0000256" key="1">
    <source>
        <dbReference type="SAM" id="SignalP"/>
    </source>
</evidence>
<evidence type="ECO:0000259" key="2">
    <source>
        <dbReference type="Pfam" id="PF00135"/>
    </source>
</evidence>
<dbReference type="Proteomes" id="UP000286134">
    <property type="component" value="Unassembled WGS sequence"/>
</dbReference>
<protein>
    <submittedName>
        <fullName evidence="3">Carboxylesterase patB</fullName>
    </submittedName>
</protein>
<name>A0A420I155_9PEZI</name>
<dbReference type="PROSITE" id="PS00941">
    <property type="entry name" value="CARBOXYLESTERASE_B_2"/>
    <property type="match status" value="1"/>
</dbReference>
<dbReference type="Pfam" id="PF00135">
    <property type="entry name" value="COesterase"/>
    <property type="match status" value="1"/>
</dbReference>
<proteinExistence type="predicted"/>
<sequence>MLSSTCLAYFLLFAVSWTTAKSSHRTAAWPPIVTSAKGFLHESVYNFQWHTMWSANERFAAPAPICRKSFLKTCQDPNPSISRLGASAKPRRGYPKCAQAIPDWVNSKKETPFEKELMSIPDDKVEDCLFLDVIVPKQVWDQTHDHSVQSFAPVFVWIHGDGFTSGSRDFHEDPSILLAKFLEIDKGGVILVSINYRLGLFGFLASEERYADSNVDLLDQRIALGWIEKYIGKIGGDPFHITVVGEGTGAGSILHHLTAPNISRKSFPKIHEVSHWYQKLPFHKWQRNFPFQSAILHSPMIQPILPVQLRVIVDRILVQVGRLMSQPLTRISELRDLPHEALYAVNRALVRESPYGTFTFGPSAHYAKGHRSYVPDTQFNIRIFRF</sequence>
<dbReference type="SMR" id="A0A420I155"/>
<feature type="non-terminal residue" evidence="3">
    <location>
        <position position="386"/>
    </location>
</feature>
<evidence type="ECO:0000313" key="3">
    <source>
        <dbReference type="EMBL" id="RKF63413.1"/>
    </source>
</evidence>
<evidence type="ECO:0000313" key="4">
    <source>
        <dbReference type="Proteomes" id="UP000286134"/>
    </source>
</evidence>